<comment type="caution">
    <text evidence="2">The sequence shown here is derived from an EMBL/GenBank/DDBJ whole genome shotgun (WGS) entry which is preliminary data.</text>
</comment>
<gene>
    <name evidence="2" type="ORF">F2Q70_00015409</name>
    <name evidence="3" type="ORF">F2Q70_00015410</name>
</gene>
<evidence type="ECO:0000313" key="3">
    <source>
        <dbReference type="EMBL" id="KAF2564702.1"/>
    </source>
</evidence>
<dbReference type="AlphaFoldDB" id="A0A8S9HV52"/>
<proteinExistence type="predicted"/>
<sequence>MFIERERDAEKGTRLRRRKETRSNWKEKEKVWCLPLVPAMSEMDEGLQQKGSSISPVGRLAVDFTG</sequence>
<reference evidence="2" key="1">
    <citation type="submission" date="2019-12" db="EMBL/GenBank/DDBJ databases">
        <title>Genome sequencing and annotation of Brassica cretica.</title>
        <authorList>
            <person name="Studholme D.J."/>
            <person name="Sarris P.F."/>
        </authorList>
    </citation>
    <scope>NUCLEOTIDE SEQUENCE</scope>
    <source>
        <strain evidence="2">PFS-102/07</strain>
        <tissue evidence="2">Leaf</tissue>
    </source>
</reference>
<evidence type="ECO:0000256" key="1">
    <source>
        <dbReference type="SAM" id="MobiDB-lite"/>
    </source>
</evidence>
<feature type="compositionally biased region" description="Basic and acidic residues" evidence="1">
    <location>
        <begin position="1"/>
        <end position="13"/>
    </location>
</feature>
<feature type="region of interest" description="Disordered" evidence="1">
    <location>
        <begin position="1"/>
        <end position="24"/>
    </location>
</feature>
<dbReference type="EMBL" id="QGKY02001250">
    <property type="protein sequence ID" value="KAF2564702.1"/>
    <property type="molecule type" value="Genomic_DNA"/>
</dbReference>
<organism evidence="2">
    <name type="scientific">Brassica cretica</name>
    <name type="common">Mustard</name>
    <dbReference type="NCBI Taxonomy" id="69181"/>
    <lineage>
        <taxon>Eukaryota</taxon>
        <taxon>Viridiplantae</taxon>
        <taxon>Streptophyta</taxon>
        <taxon>Embryophyta</taxon>
        <taxon>Tracheophyta</taxon>
        <taxon>Spermatophyta</taxon>
        <taxon>Magnoliopsida</taxon>
        <taxon>eudicotyledons</taxon>
        <taxon>Gunneridae</taxon>
        <taxon>Pentapetalae</taxon>
        <taxon>rosids</taxon>
        <taxon>malvids</taxon>
        <taxon>Brassicales</taxon>
        <taxon>Brassicaceae</taxon>
        <taxon>Brassiceae</taxon>
        <taxon>Brassica</taxon>
    </lineage>
</organism>
<evidence type="ECO:0000313" key="2">
    <source>
        <dbReference type="EMBL" id="KAF2562881.1"/>
    </source>
</evidence>
<dbReference type="EMBL" id="QGKY02001250">
    <property type="protein sequence ID" value="KAF2562881.1"/>
    <property type="molecule type" value="Genomic_DNA"/>
</dbReference>
<accession>A0A8S9HV52</accession>
<protein>
    <submittedName>
        <fullName evidence="2">Uncharacterized protein</fullName>
    </submittedName>
</protein>
<name>A0A8S9HV52_BRACR</name>